<evidence type="ECO:0000313" key="7">
    <source>
        <dbReference type="EMBL" id="KTW30488.1"/>
    </source>
</evidence>
<dbReference type="Proteomes" id="UP000053447">
    <property type="component" value="Unassembled WGS sequence"/>
</dbReference>
<proteinExistence type="predicted"/>
<evidence type="ECO:0000256" key="2">
    <source>
        <dbReference type="ARBA" id="ARBA00022490"/>
    </source>
</evidence>
<keyword evidence="2" id="KW-0963">Cytoplasm</keyword>
<keyword evidence="3" id="KW-0206">Cytoskeleton</keyword>
<feature type="compositionally biased region" description="Basic and acidic residues" evidence="5">
    <location>
        <begin position="516"/>
        <end position="529"/>
    </location>
</feature>
<feature type="coiled-coil region" evidence="4">
    <location>
        <begin position="364"/>
        <end position="405"/>
    </location>
</feature>
<dbReference type="STRING" id="1408657.A0A0W4ZQ35"/>
<dbReference type="Pfam" id="PF06657">
    <property type="entry name" value="Cep57_MT_bd"/>
    <property type="match status" value="1"/>
</dbReference>
<dbReference type="GO" id="GO:0005815">
    <property type="term" value="C:microtubule organizing center"/>
    <property type="evidence" value="ECO:0007669"/>
    <property type="project" value="UniProtKB-SubCell"/>
</dbReference>
<dbReference type="AlphaFoldDB" id="A0A0W4ZQ35"/>
<dbReference type="RefSeq" id="XP_018229779.1">
    <property type="nucleotide sequence ID" value="XM_018374034.1"/>
</dbReference>
<keyword evidence="4" id="KW-0175">Coiled coil</keyword>
<evidence type="ECO:0000259" key="6">
    <source>
        <dbReference type="Pfam" id="PF06657"/>
    </source>
</evidence>
<organism evidence="7 8">
    <name type="scientific">Pneumocystis jirovecii (strain RU7)</name>
    <name type="common">Human pneumocystis pneumonia agent</name>
    <dbReference type="NCBI Taxonomy" id="1408657"/>
    <lineage>
        <taxon>Eukaryota</taxon>
        <taxon>Fungi</taxon>
        <taxon>Dikarya</taxon>
        <taxon>Ascomycota</taxon>
        <taxon>Taphrinomycotina</taxon>
        <taxon>Pneumocystomycetes</taxon>
        <taxon>Pneumocystaceae</taxon>
        <taxon>Pneumocystis</taxon>
    </lineage>
</organism>
<dbReference type="VEuPathDB" id="FungiDB:T551_01771"/>
<sequence length="855" mass="97785">MPSFDMSLDTEELSISTDVRERDRIRLERELEKELNGFSFSKTGFHESSDDTVRPGHVDLNQTFFAESPDTKSLNKHFQDFSMGVSASSDGSSIEKGLGLQLGTPNLKKEFSKVYTGSIKSFDRPVVSDRDFETIMKSPLESTTSDYGDVAAKIKQIYSPFDKKTVNVNFGFAHDKDDYELDKRSPEVTNRNKLAHALKKTERRQSNVPIVERDGNIMTPKFVETKSPALLRHHRTSDVNNENIYPIQSKSDKAFWKIGENNASKRGFLDVSKTKAIPRAFKSASGLMQELGLDDNQKNIVTNMPLASEMTQSFQLPDMTGITSLIYDGTQPVVNKIEMITKDKYKNLESIPISSDDKAILVAIRTLQNNINELEARESASKRRIQNLEKELENAKQLYLAEKKRSVTIKQDKEINNSNKNENLHYIRETQECEKLSHTMERIRLKNEVSTLKSQIETLEHELSVNKSKIDTIKEEKNEVLKKLMETLSEVDQLKIENKKLVKEIENLKRTYKMKKSENIKQKNLEHSSKSSSKKKSVLKKDQLESQSSETNDETSKEYKSDFTVTDNEETDKVSKPSCKTKKSLLLKTAQPSRKSLFASPIKSSKKKNKSDIKKSCKKSKANLENQLEKQKINTSITTDSESSDDTFEYDYSKEYSSDDDILLNKEPAWIQVENKLKTKLDRSKQTYGNKSKQNVRSKSYIDVNAQKIIDGLARHNPTSCSVCSRKRQKEIASRKNNNQLAFSAKTKLDNIYEEENTLRPSMSPQNALSMVIIQLEDEFKHLKLKYQEFIQSYEKIDPAVGKKKRKVLVGRLKSIIEELEAKADQIYALYDVAEITKDGSDILKKVLKNSRMDV</sequence>
<reference evidence="8" key="1">
    <citation type="journal article" date="2016" name="Nat. Commun.">
        <title>Genome analysis of three Pneumocystis species reveals adaptation mechanisms to life exclusively in mammalian hosts.</title>
        <authorList>
            <person name="Ma L."/>
            <person name="Chen Z."/>
            <person name="Huang D.W."/>
            <person name="Kutty G."/>
            <person name="Ishihara M."/>
            <person name="Wang H."/>
            <person name="Abouelleil A."/>
            <person name="Bishop L."/>
            <person name="Davey E."/>
            <person name="Deng R."/>
            <person name="Deng X."/>
            <person name="Fan L."/>
            <person name="Fantoni G."/>
            <person name="Fitzgerald M."/>
            <person name="Gogineni E."/>
            <person name="Goldberg J.M."/>
            <person name="Handley G."/>
            <person name="Hu X."/>
            <person name="Huber C."/>
            <person name="Jiao X."/>
            <person name="Jones K."/>
            <person name="Levin J.Z."/>
            <person name="Liu Y."/>
            <person name="Macdonald P."/>
            <person name="Melnikov A."/>
            <person name="Raley C."/>
            <person name="Sassi M."/>
            <person name="Sherman B.T."/>
            <person name="Song X."/>
            <person name="Sykes S."/>
            <person name="Tran B."/>
            <person name="Walsh L."/>
            <person name="Xia Y."/>
            <person name="Yang J."/>
            <person name="Young S."/>
            <person name="Zeng Q."/>
            <person name="Zheng X."/>
            <person name="Stephens R."/>
            <person name="Nusbaum C."/>
            <person name="Birren B.W."/>
            <person name="Azadi P."/>
            <person name="Lempicki R.A."/>
            <person name="Cuomo C.A."/>
            <person name="Kovacs J.A."/>
        </authorList>
    </citation>
    <scope>NUCLEOTIDE SEQUENCE [LARGE SCALE GENOMIC DNA]</scope>
    <source>
        <strain evidence="8">RU7</strain>
    </source>
</reference>
<dbReference type="InterPro" id="IPR024957">
    <property type="entry name" value="Cep57_MT-bd_dom"/>
</dbReference>
<accession>A0A0W4ZQ35</accession>
<evidence type="ECO:0000256" key="3">
    <source>
        <dbReference type="ARBA" id="ARBA00023212"/>
    </source>
</evidence>
<protein>
    <recommendedName>
        <fullName evidence="6">Cep57 centrosome microtubule-binding domain-containing protein</fullName>
    </recommendedName>
</protein>
<dbReference type="PANTHER" id="PTHR19336:SF9">
    <property type="entry name" value="SPINDLE POLE BODY PROTEIN PPC89"/>
    <property type="match status" value="1"/>
</dbReference>
<dbReference type="OrthoDB" id="76453at2759"/>
<feature type="domain" description="Cep57 centrosome microtubule-binding" evidence="6">
    <location>
        <begin position="757"/>
        <end position="833"/>
    </location>
</feature>
<evidence type="ECO:0000256" key="1">
    <source>
        <dbReference type="ARBA" id="ARBA00004267"/>
    </source>
</evidence>
<dbReference type="eggNOG" id="ENOG502S7ZB">
    <property type="taxonomic scope" value="Eukaryota"/>
</dbReference>
<comment type="subcellular location">
    <subcellularLocation>
        <location evidence="1">Cytoplasm</location>
        <location evidence="1">Cytoskeleton</location>
        <location evidence="1">Microtubule organizing center</location>
    </subcellularLocation>
</comment>
<dbReference type="GeneID" id="28940289"/>
<evidence type="ECO:0000256" key="5">
    <source>
        <dbReference type="SAM" id="MobiDB-lite"/>
    </source>
</evidence>
<evidence type="ECO:0000256" key="4">
    <source>
        <dbReference type="SAM" id="Coils"/>
    </source>
</evidence>
<dbReference type="EMBL" id="LFWA01000007">
    <property type="protein sequence ID" value="KTW30488.1"/>
    <property type="molecule type" value="Genomic_DNA"/>
</dbReference>
<dbReference type="GO" id="GO:0008017">
    <property type="term" value="F:microtubule binding"/>
    <property type="evidence" value="ECO:0007669"/>
    <property type="project" value="InterPro"/>
</dbReference>
<feature type="region of interest" description="Disordered" evidence="5">
    <location>
        <begin position="596"/>
        <end position="628"/>
    </location>
</feature>
<name>A0A0W4ZQ35_PNEJ7</name>
<feature type="region of interest" description="Disordered" evidence="5">
    <location>
        <begin position="516"/>
        <end position="578"/>
    </location>
</feature>
<dbReference type="PANTHER" id="PTHR19336">
    <property type="entry name" value="UNCHARACTERIZED DUF1167"/>
    <property type="match status" value="1"/>
</dbReference>
<dbReference type="Gene3D" id="1.20.58.90">
    <property type="match status" value="1"/>
</dbReference>
<evidence type="ECO:0000313" key="8">
    <source>
        <dbReference type="Proteomes" id="UP000053447"/>
    </source>
</evidence>
<dbReference type="InterPro" id="IPR051756">
    <property type="entry name" value="Centrosomal_MT-associated"/>
</dbReference>
<gene>
    <name evidence="7" type="ORF">T551_01771</name>
</gene>
<comment type="caution">
    <text evidence="7">The sequence shown here is derived from an EMBL/GenBank/DDBJ whole genome shotgun (WGS) entry which is preliminary data.</text>
</comment>
<keyword evidence="8" id="KW-1185">Reference proteome</keyword>